<dbReference type="InterPro" id="IPR050180">
    <property type="entry name" value="RNR_Ribonuclease"/>
</dbReference>
<dbReference type="PANTHER" id="PTHR23355:SF9">
    <property type="entry name" value="DIS3-LIKE EXONUCLEASE 2"/>
    <property type="match status" value="1"/>
</dbReference>
<dbReference type="GO" id="GO:0003723">
    <property type="term" value="F:RNA binding"/>
    <property type="evidence" value="ECO:0007669"/>
    <property type="project" value="InterPro"/>
</dbReference>
<dbReference type="SUPFAM" id="SSF50249">
    <property type="entry name" value="Nucleic acid-binding proteins"/>
    <property type="match status" value="1"/>
</dbReference>
<feature type="domain" description="RNB" evidence="1">
    <location>
        <begin position="199"/>
        <end position="461"/>
    </location>
</feature>
<dbReference type="PANTHER" id="PTHR23355">
    <property type="entry name" value="RIBONUCLEASE"/>
    <property type="match status" value="1"/>
</dbReference>
<name>A0A6C0JCZ9_9ZZZZ</name>
<evidence type="ECO:0000313" key="2">
    <source>
        <dbReference type="EMBL" id="QHU02710.1"/>
    </source>
</evidence>
<dbReference type="InterPro" id="IPR001900">
    <property type="entry name" value="RNase_II/R"/>
</dbReference>
<dbReference type="GO" id="GO:0000175">
    <property type="term" value="F:3'-5'-RNA exonuclease activity"/>
    <property type="evidence" value="ECO:0007669"/>
    <property type="project" value="TreeGrafter"/>
</dbReference>
<evidence type="ECO:0000259" key="1">
    <source>
        <dbReference type="SMART" id="SM00955"/>
    </source>
</evidence>
<organism evidence="2">
    <name type="scientific">viral metagenome</name>
    <dbReference type="NCBI Taxonomy" id="1070528"/>
    <lineage>
        <taxon>unclassified sequences</taxon>
        <taxon>metagenomes</taxon>
        <taxon>organismal metagenomes</taxon>
    </lineage>
</organism>
<reference evidence="2" key="1">
    <citation type="journal article" date="2020" name="Nature">
        <title>Giant virus diversity and host interactions through global metagenomics.</title>
        <authorList>
            <person name="Schulz F."/>
            <person name="Roux S."/>
            <person name="Paez-Espino D."/>
            <person name="Jungbluth S."/>
            <person name="Walsh D.A."/>
            <person name="Denef V.J."/>
            <person name="McMahon K.D."/>
            <person name="Konstantinidis K.T."/>
            <person name="Eloe-Fadrosh E.A."/>
            <person name="Kyrpides N.C."/>
            <person name="Woyke T."/>
        </authorList>
    </citation>
    <scope>NUCLEOTIDE SEQUENCE</scope>
    <source>
        <strain evidence="2">GVMAG-M-3300025880-76</strain>
    </source>
</reference>
<proteinExistence type="predicted"/>
<dbReference type="SMART" id="SM00955">
    <property type="entry name" value="RNB"/>
    <property type="match status" value="1"/>
</dbReference>
<sequence length="578" mass="66817">MLKLLVEDRNYNKYTLYDANTLEELIMSSITANDILGAKLFNNDVVKVSTNNEDNKHKFTIIHSCIRSMTSIPCVLICNDGKTFGKSSSGKKFLYKCIPDDKRLPCFVVPYELKQGVFSKNIINKYVNISFDHWNGKHPNGLLTQVIGDVNEIDKFYEYQLYCKSLNASIQQFSKSSINAIGGRCTKDIVEGMLNTFTIEDRRSFDVITIDSKSTTDFDDALSYTYTDTSQTLSIYITNVALYMQYLGLWESFSERISTIYLPDRKRPMIPTVLSKSLLSLIQGQDRIALCLDISYDIDKKIFQTSLRNVVINVRTNFVYNEHSLTKDKLYQPLFEFHKVLIQQYPYKECVNTSNHLIAYYMVVMNYVCAQMLSDSNKGIFRSYVRDSTKEDSDVSEIKDPSIKTFIQIWKSTSGQYVVGNCDLPKHHDLLGLDTYVHITSPIRRLVDLLNIIELQQSTSLLEKSESSLAFQDKWIARIDDINKTMRAIRKVQTESGLLHLLSTNPGIDQCEYYGYLFDKAIRNDKLYQYHVYIPKLHLVSRITSRLEKSSNEEVKVKIFTFEDEDNFVRKVRVQLIE</sequence>
<dbReference type="GO" id="GO:0006402">
    <property type="term" value="P:mRNA catabolic process"/>
    <property type="evidence" value="ECO:0007669"/>
    <property type="project" value="TreeGrafter"/>
</dbReference>
<dbReference type="Pfam" id="PF00773">
    <property type="entry name" value="RNB"/>
    <property type="match status" value="1"/>
</dbReference>
<dbReference type="GO" id="GO:0000932">
    <property type="term" value="C:P-body"/>
    <property type="evidence" value="ECO:0007669"/>
    <property type="project" value="TreeGrafter"/>
</dbReference>
<accession>A0A6C0JCZ9</accession>
<dbReference type="AlphaFoldDB" id="A0A6C0JCZ9"/>
<dbReference type="EMBL" id="MN740361">
    <property type="protein sequence ID" value="QHU02710.1"/>
    <property type="molecule type" value="Genomic_DNA"/>
</dbReference>
<dbReference type="InterPro" id="IPR012340">
    <property type="entry name" value="NA-bd_OB-fold"/>
</dbReference>
<protein>
    <recommendedName>
        <fullName evidence="1">RNB domain-containing protein</fullName>
    </recommendedName>
</protein>